<dbReference type="InterPro" id="IPR036008">
    <property type="entry name" value="Aconitase_4Fe-4S_dom"/>
</dbReference>
<dbReference type="GO" id="GO:0046872">
    <property type="term" value="F:metal ion binding"/>
    <property type="evidence" value="ECO:0007669"/>
    <property type="project" value="UniProtKB-KW"/>
</dbReference>
<dbReference type="GO" id="GO:0051539">
    <property type="term" value="F:4 iron, 4 sulfur cluster binding"/>
    <property type="evidence" value="ECO:0007669"/>
    <property type="project" value="UniProtKB-KW"/>
</dbReference>
<dbReference type="InterPro" id="IPR001030">
    <property type="entry name" value="Acoase/IPM_deHydtase_lsu_aba"/>
</dbReference>
<evidence type="ECO:0000256" key="8">
    <source>
        <dbReference type="ARBA" id="ARBA00022485"/>
    </source>
</evidence>
<dbReference type="EMBL" id="CP003239">
    <property type="protein sequence ID" value="AFK56968.1"/>
    <property type="molecule type" value="Genomic_DNA"/>
</dbReference>
<evidence type="ECO:0000256" key="14">
    <source>
        <dbReference type="ARBA" id="ARBA00023304"/>
    </source>
</evidence>
<dbReference type="PRINTS" id="PR00415">
    <property type="entry name" value="ACONITASE"/>
</dbReference>
<evidence type="ECO:0000313" key="16">
    <source>
        <dbReference type="EMBL" id="AFK56968.1"/>
    </source>
</evidence>
<reference evidence="16 17" key="1">
    <citation type="journal article" date="2012" name="J. Am. Chem. Soc.">
        <title>Bacterial biosynthesis and maturation of the didemnin anti-cancer agents.</title>
        <authorList>
            <person name="Xu Y."/>
            <person name="Kersten R.D."/>
            <person name="Nam S.J."/>
            <person name="Lu L."/>
            <person name="Al-Suwailem A.M."/>
            <person name="Zheng H."/>
            <person name="Fenical W."/>
            <person name="Dorrestein P.C."/>
            <person name="Moore B.S."/>
            <person name="Qian P.Y."/>
        </authorList>
    </citation>
    <scope>NUCLEOTIDE SEQUENCE [LARGE SCALE GENOMIC DNA]</scope>
    <source>
        <strain evidence="16 17">KA081020-065</strain>
    </source>
</reference>
<comment type="function">
    <text evidence="3">Catalyzes the isomerization between 2-isopropylmalate and 3-isopropylmalate, via the formation of 2-isopropylmaleate.</text>
</comment>
<proteinExistence type="predicted"/>
<keyword evidence="13" id="KW-0456">Lyase</keyword>
<evidence type="ECO:0000256" key="5">
    <source>
        <dbReference type="ARBA" id="ARBA00011271"/>
    </source>
</evidence>
<evidence type="ECO:0000256" key="13">
    <source>
        <dbReference type="ARBA" id="ARBA00023239"/>
    </source>
</evidence>
<dbReference type="GO" id="GO:0009098">
    <property type="term" value="P:L-leucine biosynthetic process"/>
    <property type="evidence" value="ECO:0007669"/>
    <property type="project" value="UniProtKB-KW"/>
</dbReference>
<dbReference type="NCBIfam" id="NF004016">
    <property type="entry name" value="PRK05478.1"/>
    <property type="match status" value="1"/>
</dbReference>
<keyword evidence="16" id="KW-0614">Plasmid</keyword>
<gene>
    <name evidence="16" type="ordered locus">TMO_c0358</name>
</gene>
<keyword evidence="14" id="KW-0100">Branched-chain amino acid biosynthesis</keyword>
<dbReference type="InterPro" id="IPR015931">
    <property type="entry name" value="Acnase/IPM_dHydase_lsu_aba_1/3"/>
</dbReference>
<dbReference type="PANTHER" id="PTHR43822:SF9">
    <property type="entry name" value="3-ISOPROPYLMALATE DEHYDRATASE"/>
    <property type="match status" value="1"/>
</dbReference>
<feature type="domain" description="Aconitase/3-isopropylmalate dehydratase large subunit alpha/beta/alpha" evidence="15">
    <location>
        <begin position="15"/>
        <end position="464"/>
    </location>
</feature>
<comment type="cofactor">
    <cofactor evidence="2">
        <name>[4Fe-4S] cluster</name>
        <dbReference type="ChEBI" id="CHEBI:49883"/>
    </cofactor>
</comment>
<evidence type="ECO:0000256" key="10">
    <source>
        <dbReference type="ARBA" id="ARBA00022723"/>
    </source>
</evidence>
<evidence type="ECO:0000256" key="6">
    <source>
        <dbReference type="ARBA" id="ARBA00011998"/>
    </source>
</evidence>
<dbReference type="Proteomes" id="UP000005258">
    <property type="component" value="Plasmid pTM3"/>
</dbReference>
<dbReference type="GO" id="GO:0016853">
    <property type="term" value="F:isomerase activity"/>
    <property type="evidence" value="ECO:0007669"/>
    <property type="project" value="UniProtKB-KW"/>
</dbReference>
<evidence type="ECO:0000256" key="12">
    <source>
        <dbReference type="ARBA" id="ARBA00023014"/>
    </source>
</evidence>
<comment type="catalytic activity">
    <reaction evidence="1">
        <text>(2R,3S)-3-isopropylmalate = (2S)-2-isopropylmalate</text>
        <dbReference type="Rhea" id="RHEA:32287"/>
        <dbReference type="ChEBI" id="CHEBI:1178"/>
        <dbReference type="ChEBI" id="CHEBI:35121"/>
        <dbReference type="EC" id="4.2.1.33"/>
    </reaction>
</comment>
<evidence type="ECO:0000256" key="3">
    <source>
        <dbReference type="ARBA" id="ARBA00002695"/>
    </source>
</evidence>
<dbReference type="KEGG" id="tmo:TMO_c0358"/>
<evidence type="ECO:0000256" key="2">
    <source>
        <dbReference type="ARBA" id="ARBA00001966"/>
    </source>
</evidence>
<dbReference type="AlphaFoldDB" id="I3TW30"/>
<protein>
    <recommendedName>
        <fullName evidence="6">3-isopropylmalate dehydratase</fullName>
        <ecNumber evidence="6">4.2.1.33</ecNumber>
    </recommendedName>
</protein>
<evidence type="ECO:0000313" key="17">
    <source>
        <dbReference type="Proteomes" id="UP000005258"/>
    </source>
</evidence>
<organism evidence="16 17">
    <name type="scientific">Tistrella mobilis (strain KA081020-065)</name>
    <dbReference type="NCBI Taxonomy" id="1110502"/>
    <lineage>
        <taxon>Bacteria</taxon>
        <taxon>Pseudomonadati</taxon>
        <taxon>Pseudomonadota</taxon>
        <taxon>Alphaproteobacteria</taxon>
        <taxon>Geminicoccales</taxon>
        <taxon>Geminicoccaceae</taxon>
        <taxon>Tistrella</taxon>
    </lineage>
</organism>
<keyword evidence="16" id="KW-0413">Isomerase</keyword>
<dbReference type="PATRIC" id="fig|1110502.3.peg.5228"/>
<evidence type="ECO:0000256" key="9">
    <source>
        <dbReference type="ARBA" id="ARBA00022605"/>
    </source>
</evidence>
<sequence>MTAAVMPSSGQSLVDKIWAQHVIRDLGDGWALIHIDRHILHDLSGPPALGKVQAAGRRVSMPGLTFATPDHAVSSRPGRTAASFPPGGRLIEALRDLTAHAGIRLFDLDEDGQGIVHVTAPELAISLPGLTVICGDSHTCTHGGLGALAFGVGTSESAHALATQTLRMQKPRRMRVLVEGRLGAHVTAKDLALHLMRRLGSAAGVGHTVEYAGSAVRALGVEARLTLCNLSVEMGARSGLIAPDDTVFGWLAGRDYAPKGGDFDQAVAVWRDLASDEDAVFDREAVFDAAEVAPTISWGTSPDQSIAIDEAVPDPDRAPATSREGMRAALDYMGLEAGRPLIGTPVDWVFVGSCANARIEDLRAAAAIARTGRVAPGVTAWVVPGSVRVKRAAEAEGLDRVFREAGFAWREPGCAMCVAANGEQVPPGARSVSTSNRNFVGRQGPRARTHLASPATAAAAALAGRIVDVRTHS</sequence>
<keyword evidence="9" id="KW-0028">Amino-acid biosynthesis</keyword>
<dbReference type="Pfam" id="PF00330">
    <property type="entry name" value="Aconitase"/>
    <property type="match status" value="1"/>
</dbReference>
<keyword evidence="12" id="KW-0411">Iron-sulfur</keyword>
<dbReference type="InterPro" id="IPR018136">
    <property type="entry name" value="Aconitase_4Fe-4S_BS"/>
</dbReference>
<dbReference type="SUPFAM" id="SSF53732">
    <property type="entry name" value="Aconitase iron-sulfur domain"/>
    <property type="match status" value="1"/>
</dbReference>
<evidence type="ECO:0000256" key="4">
    <source>
        <dbReference type="ARBA" id="ARBA00004729"/>
    </source>
</evidence>
<keyword evidence="10" id="KW-0479">Metal-binding</keyword>
<dbReference type="RefSeq" id="WP_014747957.1">
    <property type="nucleotide sequence ID" value="NC_017958.1"/>
</dbReference>
<dbReference type="GO" id="GO:0003861">
    <property type="term" value="F:3-isopropylmalate dehydratase activity"/>
    <property type="evidence" value="ECO:0007669"/>
    <property type="project" value="UniProtKB-EC"/>
</dbReference>
<keyword evidence="7" id="KW-0432">Leucine biosynthesis</keyword>
<dbReference type="NCBIfam" id="NF009116">
    <property type="entry name" value="PRK12466.1"/>
    <property type="match status" value="1"/>
</dbReference>
<dbReference type="InterPro" id="IPR050067">
    <property type="entry name" value="IPM_dehydratase_rel_enz"/>
</dbReference>
<keyword evidence="17" id="KW-1185">Reference proteome</keyword>
<name>I3TW30_TISMK</name>
<dbReference type="PROSITE" id="PS01244">
    <property type="entry name" value="ACONITASE_2"/>
    <property type="match status" value="1"/>
</dbReference>
<comment type="subunit">
    <text evidence="5">Heterodimer of LeuC and LeuD.</text>
</comment>
<evidence type="ECO:0000256" key="11">
    <source>
        <dbReference type="ARBA" id="ARBA00023004"/>
    </source>
</evidence>
<keyword evidence="11" id="KW-0408">Iron</keyword>
<dbReference type="HOGENOM" id="CLU_006714_3_4_5"/>
<evidence type="ECO:0000259" key="15">
    <source>
        <dbReference type="Pfam" id="PF00330"/>
    </source>
</evidence>
<comment type="pathway">
    <text evidence="4">Amino-acid biosynthesis; L-leucine biosynthesis; L-leucine from 3-methyl-2-oxobutanoate: step 2/4.</text>
</comment>
<evidence type="ECO:0000256" key="7">
    <source>
        <dbReference type="ARBA" id="ARBA00022430"/>
    </source>
</evidence>
<evidence type="ECO:0000256" key="1">
    <source>
        <dbReference type="ARBA" id="ARBA00000491"/>
    </source>
</evidence>
<accession>I3TW30</accession>
<geneLocation type="plasmid" evidence="16 17">
    <name>pTM3</name>
</geneLocation>
<dbReference type="EC" id="4.2.1.33" evidence="6"/>
<dbReference type="Gene3D" id="3.30.499.10">
    <property type="entry name" value="Aconitase, domain 3"/>
    <property type="match status" value="2"/>
</dbReference>
<keyword evidence="8" id="KW-0004">4Fe-4S</keyword>
<dbReference type="PANTHER" id="PTHR43822">
    <property type="entry name" value="HOMOACONITASE, MITOCHONDRIAL-RELATED"/>
    <property type="match status" value="1"/>
</dbReference>